<dbReference type="Proteomes" id="UP000487268">
    <property type="component" value="Unassembled WGS sequence"/>
</dbReference>
<keyword evidence="1" id="KW-0472">Membrane</keyword>
<dbReference type="AlphaFoldDB" id="A0A7K0BU52"/>
<reference evidence="2 3" key="1">
    <citation type="submission" date="2019-10" db="EMBL/GenBank/DDBJ databases">
        <title>Actinomadura rubteroloni sp. nov. and Actinomadura macrotermitis sp. nov., isolated from the gut of fungus growing-termite Macrotermes natalensis.</title>
        <authorList>
            <person name="Benndorf R."/>
            <person name="Martin K."/>
            <person name="Kuefner M."/>
            <person name="De Beer W."/>
            <person name="Kaster A.-K."/>
            <person name="Vollmers J."/>
            <person name="Poulsen M."/>
            <person name="Beemelmanns C."/>
        </authorList>
    </citation>
    <scope>NUCLEOTIDE SEQUENCE [LARGE SCALE GENOMIC DNA]</scope>
    <source>
        <strain evidence="2 3">RB68</strain>
    </source>
</reference>
<accession>A0A7K0BU52</accession>
<keyword evidence="1" id="KW-0812">Transmembrane</keyword>
<keyword evidence="1" id="KW-1133">Transmembrane helix</keyword>
<evidence type="ECO:0000256" key="1">
    <source>
        <dbReference type="SAM" id="Phobius"/>
    </source>
</evidence>
<feature type="transmembrane region" description="Helical" evidence="1">
    <location>
        <begin position="6"/>
        <end position="26"/>
    </location>
</feature>
<evidence type="ECO:0000313" key="3">
    <source>
        <dbReference type="Proteomes" id="UP000487268"/>
    </source>
</evidence>
<keyword evidence="3" id="KW-1185">Reference proteome</keyword>
<dbReference type="EMBL" id="WEGH01000002">
    <property type="protein sequence ID" value="MQY04681.1"/>
    <property type="molecule type" value="Genomic_DNA"/>
</dbReference>
<name>A0A7K0BU52_9ACTN</name>
<protein>
    <submittedName>
        <fullName evidence="2">Uncharacterized protein</fullName>
    </submittedName>
</protein>
<proteinExistence type="predicted"/>
<comment type="caution">
    <text evidence="2">The sequence shown here is derived from an EMBL/GenBank/DDBJ whole genome shotgun (WGS) entry which is preliminary data.</text>
</comment>
<organism evidence="2 3">
    <name type="scientific">Actinomadura macrotermitis</name>
    <dbReference type="NCBI Taxonomy" id="2585200"/>
    <lineage>
        <taxon>Bacteria</taxon>
        <taxon>Bacillati</taxon>
        <taxon>Actinomycetota</taxon>
        <taxon>Actinomycetes</taxon>
        <taxon>Streptosporangiales</taxon>
        <taxon>Thermomonosporaceae</taxon>
        <taxon>Actinomadura</taxon>
    </lineage>
</organism>
<sequence>MDQGLVMLAAWAQFLLLLALLGYFLARGR</sequence>
<evidence type="ECO:0000313" key="2">
    <source>
        <dbReference type="EMBL" id="MQY04681.1"/>
    </source>
</evidence>
<gene>
    <name evidence="2" type="ORF">ACRB68_27420</name>
</gene>